<dbReference type="EMBL" id="NBSK02000005">
    <property type="protein sequence ID" value="KAJ0208434.1"/>
    <property type="molecule type" value="Genomic_DNA"/>
</dbReference>
<keyword evidence="2" id="KW-1185">Reference proteome</keyword>
<accession>A0A9R1XDG9</accession>
<comment type="caution">
    <text evidence="1">The sequence shown here is derived from an EMBL/GenBank/DDBJ whole genome shotgun (WGS) entry which is preliminary data.</text>
</comment>
<sequence>MCMVNHLQFHPQYGSILGDKINLCVVYRLWETKFRRVSESVICNRTRGVFEPQCTKVNVEEVNDESISNNINFDEQAKFQTSYSFDEKASDTLYL</sequence>
<evidence type="ECO:0000313" key="2">
    <source>
        <dbReference type="Proteomes" id="UP000235145"/>
    </source>
</evidence>
<evidence type="ECO:0000313" key="1">
    <source>
        <dbReference type="EMBL" id="KAJ0208434.1"/>
    </source>
</evidence>
<name>A0A9R1XDG9_LACSA</name>
<gene>
    <name evidence="1" type="ORF">LSAT_V11C500259160</name>
</gene>
<reference evidence="1 2" key="1">
    <citation type="journal article" date="2017" name="Nat. Commun.">
        <title>Genome assembly with in vitro proximity ligation data and whole-genome triplication in lettuce.</title>
        <authorList>
            <person name="Reyes-Chin-Wo S."/>
            <person name="Wang Z."/>
            <person name="Yang X."/>
            <person name="Kozik A."/>
            <person name="Arikit S."/>
            <person name="Song C."/>
            <person name="Xia L."/>
            <person name="Froenicke L."/>
            <person name="Lavelle D.O."/>
            <person name="Truco M.J."/>
            <person name="Xia R."/>
            <person name="Zhu S."/>
            <person name="Xu C."/>
            <person name="Xu H."/>
            <person name="Xu X."/>
            <person name="Cox K."/>
            <person name="Korf I."/>
            <person name="Meyers B.C."/>
            <person name="Michelmore R.W."/>
        </authorList>
    </citation>
    <scope>NUCLEOTIDE SEQUENCE [LARGE SCALE GENOMIC DNA]</scope>
    <source>
        <strain evidence="2">cv. Salinas</strain>
        <tissue evidence="1">Seedlings</tissue>
    </source>
</reference>
<organism evidence="1 2">
    <name type="scientific">Lactuca sativa</name>
    <name type="common">Garden lettuce</name>
    <dbReference type="NCBI Taxonomy" id="4236"/>
    <lineage>
        <taxon>Eukaryota</taxon>
        <taxon>Viridiplantae</taxon>
        <taxon>Streptophyta</taxon>
        <taxon>Embryophyta</taxon>
        <taxon>Tracheophyta</taxon>
        <taxon>Spermatophyta</taxon>
        <taxon>Magnoliopsida</taxon>
        <taxon>eudicotyledons</taxon>
        <taxon>Gunneridae</taxon>
        <taxon>Pentapetalae</taxon>
        <taxon>asterids</taxon>
        <taxon>campanulids</taxon>
        <taxon>Asterales</taxon>
        <taxon>Asteraceae</taxon>
        <taxon>Cichorioideae</taxon>
        <taxon>Cichorieae</taxon>
        <taxon>Lactucinae</taxon>
        <taxon>Lactuca</taxon>
    </lineage>
</organism>
<dbReference type="Proteomes" id="UP000235145">
    <property type="component" value="Unassembled WGS sequence"/>
</dbReference>
<protein>
    <submittedName>
        <fullName evidence="1">Uncharacterized protein</fullName>
    </submittedName>
</protein>
<proteinExistence type="predicted"/>
<dbReference type="AlphaFoldDB" id="A0A9R1XDG9"/>